<dbReference type="InterPro" id="IPR020843">
    <property type="entry name" value="ER"/>
</dbReference>
<evidence type="ECO:0000256" key="4">
    <source>
        <dbReference type="RuleBase" id="RU361277"/>
    </source>
</evidence>
<dbReference type="AlphaFoldDB" id="A0A212JIS2"/>
<organism evidence="6">
    <name type="scientific">uncultured delta proteobacterium</name>
    <dbReference type="NCBI Taxonomy" id="34034"/>
    <lineage>
        <taxon>Bacteria</taxon>
        <taxon>Deltaproteobacteria</taxon>
        <taxon>environmental samples</taxon>
    </lineage>
</organism>
<name>A0A212JIS2_9DELT</name>
<dbReference type="SUPFAM" id="SSF51735">
    <property type="entry name" value="NAD(P)-binding Rossmann-fold domains"/>
    <property type="match status" value="1"/>
</dbReference>
<feature type="domain" description="Enoyl reductase (ER)" evidence="5">
    <location>
        <begin position="12"/>
        <end position="337"/>
    </location>
</feature>
<comment type="similarity">
    <text evidence="4">Belongs to the zinc-containing alcohol dehydrogenase family.</text>
</comment>
<dbReference type="InterPro" id="IPR013154">
    <property type="entry name" value="ADH-like_N"/>
</dbReference>
<dbReference type="PROSITE" id="PS00059">
    <property type="entry name" value="ADH_ZINC"/>
    <property type="match status" value="1"/>
</dbReference>
<keyword evidence="1 4" id="KW-0479">Metal-binding</keyword>
<keyword evidence="3" id="KW-0560">Oxidoreductase</keyword>
<accession>A0A212JIS2</accession>
<reference evidence="6" key="1">
    <citation type="submission" date="2016-04" db="EMBL/GenBank/DDBJ databases">
        <authorList>
            <person name="Evans L.H."/>
            <person name="Alamgir A."/>
            <person name="Owens N."/>
            <person name="Weber N.D."/>
            <person name="Virtaneva K."/>
            <person name="Barbian K."/>
            <person name="Babar A."/>
            <person name="Rosenke K."/>
        </authorList>
    </citation>
    <scope>NUCLEOTIDE SEQUENCE</scope>
    <source>
        <strain evidence="6">86</strain>
    </source>
</reference>
<protein>
    <submittedName>
        <fullName evidence="6">Chlorophyll synthesis pathway, bchC</fullName>
    </submittedName>
</protein>
<dbReference type="SUPFAM" id="SSF50129">
    <property type="entry name" value="GroES-like"/>
    <property type="match status" value="1"/>
</dbReference>
<dbReference type="Pfam" id="PF00107">
    <property type="entry name" value="ADH_zinc_N"/>
    <property type="match status" value="1"/>
</dbReference>
<evidence type="ECO:0000313" key="6">
    <source>
        <dbReference type="EMBL" id="SBV99330.1"/>
    </source>
</evidence>
<dbReference type="Gene3D" id="3.90.180.10">
    <property type="entry name" value="Medium-chain alcohol dehydrogenases, catalytic domain"/>
    <property type="match status" value="1"/>
</dbReference>
<dbReference type="Gene3D" id="3.40.50.720">
    <property type="entry name" value="NAD(P)-binding Rossmann-like Domain"/>
    <property type="match status" value="1"/>
</dbReference>
<dbReference type="Pfam" id="PF08240">
    <property type="entry name" value="ADH_N"/>
    <property type="match status" value="1"/>
</dbReference>
<gene>
    <name evidence="6" type="ORF">KL86DPRO_11566</name>
</gene>
<dbReference type="InterPro" id="IPR013149">
    <property type="entry name" value="ADH-like_C"/>
</dbReference>
<dbReference type="InterPro" id="IPR036291">
    <property type="entry name" value="NAD(P)-bd_dom_sf"/>
</dbReference>
<dbReference type="SMART" id="SM00829">
    <property type="entry name" value="PKS_ER"/>
    <property type="match status" value="1"/>
</dbReference>
<evidence type="ECO:0000256" key="1">
    <source>
        <dbReference type="ARBA" id="ARBA00022723"/>
    </source>
</evidence>
<dbReference type="InterPro" id="IPR050129">
    <property type="entry name" value="Zn_alcohol_dh"/>
</dbReference>
<dbReference type="EMBL" id="FLUQ01000001">
    <property type="protein sequence ID" value="SBV99330.1"/>
    <property type="molecule type" value="Genomic_DNA"/>
</dbReference>
<evidence type="ECO:0000259" key="5">
    <source>
        <dbReference type="SMART" id="SM00829"/>
    </source>
</evidence>
<dbReference type="PANTHER" id="PTHR43401">
    <property type="entry name" value="L-THREONINE 3-DEHYDROGENASE"/>
    <property type="match status" value="1"/>
</dbReference>
<comment type="cofactor">
    <cofactor evidence="4">
        <name>Zn(2+)</name>
        <dbReference type="ChEBI" id="CHEBI:29105"/>
    </cofactor>
</comment>
<dbReference type="InterPro" id="IPR011032">
    <property type="entry name" value="GroES-like_sf"/>
</dbReference>
<evidence type="ECO:0000256" key="2">
    <source>
        <dbReference type="ARBA" id="ARBA00022833"/>
    </source>
</evidence>
<dbReference type="InterPro" id="IPR002328">
    <property type="entry name" value="ADH_Zn_CS"/>
</dbReference>
<dbReference type="PANTHER" id="PTHR43401:SF2">
    <property type="entry name" value="L-THREONINE 3-DEHYDROGENASE"/>
    <property type="match status" value="1"/>
</dbReference>
<proteinExistence type="inferred from homology"/>
<evidence type="ECO:0000256" key="3">
    <source>
        <dbReference type="ARBA" id="ARBA00023002"/>
    </source>
</evidence>
<sequence length="348" mass="36674">MKAVVKQVPEHGAVHVVSVSQPSPPAGDEVLVRIHSAALCGSDLHAFEYIPSYHSFLKIPVVLGHEGSGTVAAVGPEVTAFAPGDRVMSEAHLYCGTCPICRRGNTTLCENKLVLGITTDGVMREYALIREKYLHAVPDGLSFAEAAAAQAVSVSVHGVLGRVTIKPGDVALVSGPGIIGLAAAQLARQCGAAVTITGTDADEAIRMPVARAMDFDAVNCERENVIDYCMARYGRKADIVLECSGSSSALVSAVDAVRQGGTILLLGVPQRDVTFPLARMIRAEVNLISSYGSSWEDYEKTLALLANGSLSIMPLLAPYPVKDAEKAFHDGIEKTVVKPVLQFVPDAG</sequence>
<keyword evidence="2 4" id="KW-0862">Zinc</keyword>
<dbReference type="GO" id="GO:0016491">
    <property type="term" value="F:oxidoreductase activity"/>
    <property type="evidence" value="ECO:0007669"/>
    <property type="project" value="UniProtKB-KW"/>
</dbReference>
<dbReference type="GO" id="GO:0008270">
    <property type="term" value="F:zinc ion binding"/>
    <property type="evidence" value="ECO:0007669"/>
    <property type="project" value="InterPro"/>
</dbReference>